<feature type="transmembrane region" description="Helical" evidence="1">
    <location>
        <begin position="6"/>
        <end position="27"/>
    </location>
</feature>
<reference evidence="2" key="1">
    <citation type="submission" date="2018-02" db="EMBL/GenBank/DDBJ databases">
        <title>Rhizophora mucronata_Transcriptome.</title>
        <authorList>
            <person name="Meera S.P."/>
            <person name="Sreeshan A."/>
            <person name="Augustine A."/>
        </authorList>
    </citation>
    <scope>NUCLEOTIDE SEQUENCE</scope>
    <source>
        <tissue evidence="2">Leaf</tissue>
    </source>
</reference>
<keyword evidence="1" id="KW-1133">Transmembrane helix</keyword>
<evidence type="ECO:0000313" key="2">
    <source>
        <dbReference type="EMBL" id="MBX41014.1"/>
    </source>
</evidence>
<name>A0A2P2NEX7_RHIMU</name>
<protein>
    <submittedName>
        <fullName evidence="2">Uncharacterized protein</fullName>
    </submittedName>
</protein>
<evidence type="ECO:0000256" key="1">
    <source>
        <dbReference type="SAM" id="Phobius"/>
    </source>
</evidence>
<proteinExistence type="predicted"/>
<organism evidence="2">
    <name type="scientific">Rhizophora mucronata</name>
    <name type="common">Asiatic mangrove</name>
    <dbReference type="NCBI Taxonomy" id="61149"/>
    <lineage>
        <taxon>Eukaryota</taxon>
        <taxon>Viridiplantae</taxon>
        <taxon>Streptophyta</taxon>
        <taxon>Embryophyta</taxon>
        <taxon>Tracheophyta</taxon>
        <taxon>Spermatophyta</taxon>
        <taxon>Magnoliopsida</taxon>
        <taxon>eudicotyledons</taxon>
        <taxon>Gunneridae</taxon>
        <taxon>Pentapetalae</taxon>
        <taxon>rosids</taxon>
        <taxon>fabids</taxon>
        <taxon>Malpighiales</taxon>
        <taxon>Rhizophoraceae</taxon>
        <taxon>Rhizophora</taxon>
    </lineage>
</organism>
<sequence>MIIILYLLASSGMMSSLFVLCLLVYIADFCLM</sequence>
<keyword evidence="1" id="KW-0812">Transmembrane</keyword>
<dbReference type="EMBL" id="GGEC01060530">
    <property type="protein sequence ID" value="MBX41014.1"/>
    <property type="molecule type" value="Transcribed_RNA"/>
</dbReference>
<dbReference type="AlphaFoldDB" id="A0A2P2NEX7"/>
<accession>A0A2P2NEX7</accession>
<keyword evidence="1" id="KW-0472">Membrane</keyword>